<feature type="compositionally biased region" description="Polar residues" evidence="1">
    <location>
        <begin position="97"/>
        <end position="114"/>
    </location>
</feature>
<dbReference type="PANTHER" id="PTHR31084">
    <property type="entry name" value="ALPHA-L-FUCOSIDASE 2"/>
    <property type="match status" value="1"/>
</dbReference>
<proteinExistence type="predicted"/>
<dbReference type="SUPFAM" id="SSF48208">
    <property type="entry name" value="Six-hairpin glycosidases"/>
    <property type="match status" value="1"/>
</dbReference>
<sequence>SGTDPVKSAAEKAKLAQSRKYDDLRTRHVADFSPLMGRVTLDTGEAGEGDTLARLEAYKKGGEDPALESLMFQFGRYMLLSSSRGSLPANLQGLGMTATSPRGLPTTTRTSISR</sequence>
<dbReference type="AlphaFoldDB" id="A0A060CA25"/>
<evidence type="ECO:0000256" key="1">
    <source>
        <dbReference type="SAM" id="MobiDB-lite"/>
    </source>
</evidence>
<dbReference type="PANTHER" id="PTHR31084:SF0">
    <property type="entry name" value="ALPHA-L-FUCOSIDASE 2"/>
    <property type="match status" value="1"/>
</dbReference>
<feature type="non-terminal residue" evidence="3">
    <location>
        <position position="1"/>
    </location>
</feature>
<dbReference type="Pfam" id="PF22124">
    <property type="entry name" value="Glyco_hydro_95_cat"/>
    <property type="match status" value="1"/>
</dbReference>
<dbReference type="Gene3D" id="2.70.98.50">
    <property type="entry name" value="putative glycoside hydrolase family protein from bacillus halodurans"/>
    <property type="match status" value="1"/>
</dbReference>
<dbReference type="GO" id="GO:0004560">
    <property type="term" value="F:alpha-L-fucosidase activity"/>
    <property type="evidence" value="ECO:0007669"/>
    <property type="project" value="TreeGrafter"/>
</dbReference>
<reference evidence="3" key="1">
    <citation type="journal article" date="2013" name="Environ. Microbiol.">
        <title>Seasonally variable intestinal metagenomes of the red palm weevil (Rhynchophorus ferrugineus).</title>
        <authorList>
            <person name="Jia S."/>
            <person name="Zhang X."/>
            <person name="Zhang G."/>
            <person name="Yin A."/>
            <person name="Zhang S."/>
            <person name="Li F."/>
            <person name="Wang L."/>
            <person name="Zhao D."/>
            <person name="Yun Q."/>
            <person name="Tala"/>
            <person name="Wang J."/>
            <person name="Sun G."/>
            <person name="Baabdullah M."/>
            <person name="Yu X."/>
            <person name="Hu S."/>
            <person name="Al-Mssallem I.S."/>
            <person name="Yu J."/>
        </authorList>
    </citation>
    <scope>NUCLEOTIDE SEQUENCE</scope>
</reference>
<protein>
    <submittedName>
        <fullName evidence="3">CAZy families GH95 protein</fullName>
    </submittedName>
</protein>
<accession>A0A060CA25</accession>
<organism evidence="3">
    <name type="scientific">uncultured Zunongwangia sp</name>
    <dbReference type="NCBI Taxonomy" id="941974"/>
    <lineage>
        <taxon>Bacteria</taxon>
        <taxon>Pseudomonadati</taxon>
        <taxon>Bacteroidota</taxon>
        <taxon>Flavobacteriia</taxon>
        <taxon>Flavobacteriales</taxon>
        <taxon>Flavobacteriaceae</taxon>
        <taxon>Zunongwangia</taxon>
        <taxon>environmental samples</taxon>
    </lineage>
</organism>
<dbReference type="InterPro" id="IPR054363">
    <property type="entry name" value="GH95_cat"/>
</dbReference>
<evidence type="ECO:0000259" key="2">
    <source>
        <dbReference type="Pfam" id="PF22124"/>
    </source>
</evidence>
<name>A0A060CA25_9FLAO</name>
<feature type="region of interest" description="Disordered" evidence="1">
    <location>
        <begin position="91"/>
        <end position="114"/>
    </location>
</feature>
<evidence type="ECO:0000313" key="3">
    <source>
        <dbReference type="EMBL" id="AIA93513.1"/>
    </source>
</evidence>
<dbReference type="InterPro" id="IPR008928">
    <property type="entry name" value="6-hairpin_glycosidase_sf"/>
</dbReference>
<dbReference type="EMBL" id="KF126169">
    <property type="protein sequence ID" value="AIA93513.1"/>
    <property type="molecule type" value="Genomic_DNA"/>
</dbReference>
<feature type="domain" description="Glycosyl hydrolase family 95 catalytic" evidence="2">
    <location>
        <begin position="20"/>
        <end position="94"/>
    </location>
</feature>
<dbReference type="GO" id="GO:0005975">
    <property type="term" value="P:carbohydrate metabolic process"/>
    <property type="evidence" value="ECO:0007669"/>
    <property type="project" value="InterPro"/>
</dbReference>